<dbReference type="EMBL" id="VFNV01000001">
    <property type="protein sequence ID" value="TQK75816.1"/>
    <property type="molecule type" value="Genomic_DNA"/>
</dbReference>
<feature type="domain" description="Chorismate-utilising enzyme C-terminal" evidence="1">
    <location>
        <begin position="78"/>
        <end position="328"/>
    </location>
</feature>
<accession>A0A542SMF7</accession>
<keyword evidence="3" id="KW-1185">Reference proteome</keyword>
<dbReference type="GO" id="GO:0000162">
    <property type="term" value="P:L-tryptophan biosynthetic process"/>
    <property type="evidence" value="ECO:0007669"/>
    <property type="project" value="TreeGrafter"/>
</dbReference>
<dbReference type="AlphaFoldDB" id="A0A542SMF7"/>
<dbReference type="InterPro" id="IPR005801">
    <property type="entry name" value="ADC_synthase"/>
</dbReference>
<organism evidence="2 3">
    <name type="scientific">Rarobacter incanus</name>
    <dbReference type="NCBI Taxonomy" id="153494"/>
    <lineage>
        <taxon>Bacteria</taxon>
        <taxon>Bacillati</taxon>
        <taxon>Actinomycetota</taxon>
        <taxon>Actinomycetes</taxon>
        <taxon>Micrococcales</taxon>
        <taxon>Rarobacteraceae</taxon>
        <taxon>Rarobacter</taxon>
    </lineage>
</organism>
<dbReference type="Gene3D" id="3.60.120.10">
    <property type="entry name" value="Anthranilate synthase"/>
    <property type="match status" value="1"/>
</dbReference>
<dbReference type="InterPro" id="IPR019999">
    <property type="entry name" value="Anth_synth_I-like"/>
</dbReference>
<name>A0A542SMF7_9MICO</name>
<dbReference type="InterPro" id="IPR015890">
    <property type="entry name" value="Chorismate_C"/>
</dbReference>
<dbReference type="PANTHER" id="PTHR11236">
    <property type="entry name" value="AMINOBENZOATE/ANTHRANILATE SYNTHASE"/>
    <property type="match status" value="1"/>
</dbReference>
<protein>
    <submittedName>
        <fullName evidence="2">Para-aminobenzoate synthetase component 1</fullName>
    </submittedName>
</protein>
<dbReference type="Pfam" id="PF00425">
    <property type="entry name" value="Chorismate_bind"/>
    <property type="match status" value="1"/>
</dbReference>
<comment type="caution">
    <text evidence="2">The sequence shown here is derived from an EMBL/GenBank/DDBJ whole genome shotgun (WGS) entry which is preliminary data.</text>
</comment>
<evidence type="ECO:0000259" key="1">
    <source>
        <dbReference type="Pfam" id="PF00425"/>
    </source>
</evidence>
<dbReference type="RefSeq" id="WP_142111168.1">
    <property type="nucleotide sequence ID" value="NZ_BAAATB010000008.1"/>
</dbReference>
<dbReference type="SUPFAM" id="SSF56322">
    <property type="entry name" value="ADC synthase"/>
    <property type="match status" value="1"/>
</dbReference>
<proteinExistence type="predicted"/>
<evidence type="ECO:0000313" key="3">
    <source>
        <dbReference type="Proteomes" id="UP000316181"/>
    </source>
</evidence>
<sequence>MVGSARFAGIDFADIVESVDLKRHPDRLQNGTWFVVATFEGTITGWRFRHTTPSIPSDNAPHKWRGPAPGAWASSMDKKSYCAAVETVRAHVVEGEVYQANVCRILSAPMPAEPDAEALAALLSAGNPAPYQGYIQVPAGHGSDPIWVVTASPELYLRVRGARISSSPIKGTARTPDGLSDKDRAENIMITDLVRNDLQRICEPGTITVDPLLATEDHPGLTHLVSTVHGALATREWARILAETFPPGSISGAPKEAALAIIAKLETAPRGPYCGAIGVIDADRDEATLAVGIRTFWWEQPGVMRFGTGAGITFESDAEAEWAETELKAARLIALASGGTVA</sequence>
<dbReference type="GO" id="GO:0046820">
    <property type="term" value="F:4-amino-4-deoxychorismate synthase activity"/>
    <property type="evidence" value="ECO:0007669"/>
    <property type="project" value="TreeGrafter"/>
</dbReference>
<evidence type="ECO:0000313" key="2">
    <source>
        <dbReference type="EMBL" id="TQK75816.1"/>
    </source>
</evidence>
<reference evidence="2 3" key="1">
    <citation type="submission" date="2019-06" db="EMBL/GenBank/DDBJ databases">
        <title>Sequencing the genomes of 1000 actinobacteria strains.</title>
        <authorList>
            <person name="Klenk H.-P."/>
        </authorList>
    </citation>
    <scope>NUCLEOTIDE SEQUENCE [LARGE SCALE GENOMIC DNA]</scope>
    <source>
        <strain evidence="2 3">DSM 10596</strain>
    </source>
</reference>
<dbReference type="PANTHER" id="PTHR11236:SF50">
    <property type="entry name" value="AMINODEOXYCHORISMATE SYNTHASE COMPONENT 1"/>
    <property type="match status" value="1"/>
</dbReference>
<dbReference type="Proteomes" id="UP000316181">
    <property type="component" value="Unassembled WGS sequence"/>
</dbReference>
<dbReference type="PRINTS" id="PR00095">
    <property type="entry name" value="ANTSNTHASEI"/>
</dbReference>
<dbReference type="OrthoDB" id="3518032at2"/>
<gene>
    <name evidence="2" type="ORF">FB389_0454</name>
</gene>